<dbReference type="InterPro" id="IPR036188">
    <property type="entry name" value="FAD/NAD-bd_sf"/>
</dbReference>
<dbReference type="InterPro" id="IPR027477">
    <property type="entry name" value="Succ_DH/fumarate_Rdtase_cat_sf"/>
</dbReference>
<dbReference type="SUPFAM" id="SSF51905">
    <property type="entry name" value="FAD/NAD(P)-binding domain"/>
    <property type="match status" value="1"/>
</dbReference>
<comment type="cofactor">
    <cofactor evidence="1">
        <name>FAD</name>
        <dbReference type="ChEBI" id="CHEBI:57692"/>
    </cofactor>
</comment>
<accession>A0ABY8QCT2</accession>
<keyword evidence="3" id="KW-0274">FAD</keyword>
<evidence type="ECO:0000256" key="1">
    <source>
        <dbReference type="ARBA" id="ARBA00001974"/>
    </source>
</evidence>
<sequence>MTKSDKTGMNRRTMLAATGAAGLAATITPVQAALLPDPDVAFDFDVVVVGTGMTGVAAALEAAQTGARVVVLEKLSEKTMGGNSALAGGGFAVPSEDSDAARQSYVEDFIKKGKGRGNSALYDVFAANARRDVDWLRENGVTFLPEGPLPPYRLNIAVAEPGWYMGMPSLLKSMRAKIEEAGGEYRFDTKARQLKMDKTGAVVGLRAVGPDGVVDFNAPSVVLATGGYAANRQMLADYSDPEAGGLMVRGRETATGDGLLMAQEAGAGLAGMGGLMALHIAAVDPRETAAGNPWAVLPYTVAVNRHGKRYVDESLGYVAHGKSMLRQPGQRAALIFGSGIAESDAAQPTLGGFKRLGIAITEADSLDELAAAIDVPADALKATVEEYNAAIDGDAAPGLVPPKAALARRIEGPRFFAIQPLAPGVTLTFGGIMIDPTARALEADGRVIPGLFAAGEGAGAPFFDDYIGGGSLINCLVMGRVAGNQAAARAKS</sequence>
<reference evidence="7 8" key="1">
    <citation type="submission" date="2023-05" db="EMBL/GenBank/DDBJ databases">
        <title>YMD87, complete Genome.</title>
        <authorList>
            <person name="Zhang J."/>
            <person name="Xu X."/>
        </authorList>
    </citation>
    <scope>NUCLEOTIDE SEQUENCE [LARGE SCALE GENOMIC DNA]</scope>
    <source>
        <strain evidence="7 8">YMD87</strain>
    </source>
</reference>
<protein>
    <submittedName>
        <fullName evidence="7">FAD-dependent oxidoreductase</fullName>
    </submittedName>
</protein>
<dbReference type="PROSITE" id="PS51318">
    <property type="entry name" value="TAT"/>
    <property type="match status" value="1"/>
</dbReference>
<dbReference type="InterPro" id="IPR050315">
    <property type="entry name" value="FAD-oxidoreductase_2"/>
</dbReference>
<dbReference type="Gene3D" id="3.50.50.60">
    <property type="entry name" value="FAD/NAD(P)-binding domain"/>
    <property type="match status" value="1"/>
</dbReference>
<feature type="domain" description="FAD-dependent oxidoreductase 2 FAD-binding" evidence="6">
    <location>
        <begin position="45"/>
        <end position="461"/>
    </location>
</feature>
<keyword evidence="2" id="KW-0285">Flavoprotein</keyword>
<evidence type="ECO:0000256" key="2">
    <source>
        <dbReference type="ARBA" id="ARBA00022630"/>
    </source>
</evidence>
<gene>
    <name evidence="7" type="ORF">QF118_10790</name>
</gene>
<dbReference type="Pfam" id="PF00890">
    <property type="entry name" value="FAD_binding_2"/>
    <property type="match status" value="1"/>
</dbReference>
<dbReference type="RefSeq" id="WP_282299068.1">
    <property type="nucleotide sequence ID" value="NZ_CP124616.1"/>
</dbReference>
<dbReference type="SUPFAM" id="SSF56425">
    <property type="entry name" value="Succinate dehydrogenase/fumarate reductase flavoprotein, catalytic domain"/>
    <property type="match status" value="1"/>
</dbReference>
<keyword evidence="4" id="KW-0560">Oxidoreductase</keyword>
<name>A0ABY8QCT2_9RHOB</name>
<evidence type="ECO:0000256" key="5">
    <source>
        <dbReference type="SAM" id="SignalP"/>
    </source>
</evidence>
<dbReference type="Proteomes" id="UP001241605">
    <property type="component" value="Chromosome"/>
</dbReference>
<proteinExistence type="predicted"/>
<keyword evidence="5" id="KW-0732">Signal</keyword>
<dbReference type="PANTHER" id="PTHR43400:SF7">
    <property type="entry name" value="FAD-DEPENDENT OXIDOREDUCTASE 2 FAD BINDING DOMAIN-CONTAINING PROTEIN"/>
    <property type="match status" value="1"/>
</dbReference>
<evidence type="ECO:0000256" key="3">
    <source>
        <dbReference type="ARBA" id="ARBA00022827"/>
    </source>
</evidence>
<dbReference type="InterPro" id="IPR006311">
    <property type="entry name" value="TAT_signal"/>
</dbReference>
<evidence type="ECO:0000256" key="4">
    <source>
        <dbReference type="ARBA" id="ARBA00023002"/>
    </source>
</evidence>
<organism evidence="7 8">
    <name type="scientific">Tropicibacter oceani</name>
    <dbReference type="NCBI Taxonomy" id="3058420"/>
    <lineage>
        <taxon>Bacteria</taxon>
        <taxon>Pseudomonadati</taxon>
        <taxon>Pseudomonadota</taxon>
        <taxon>Alphaproteobacteria</taxon>
        <taxon>Rhodobacterales</taxon>
        <taxon>Roseobacteraceae</taxon>
        <taxon>Tropicibacter</taxon>
    </lineage>
</organism>
<dbReference type="InterPro" id="IPR003953">
    <property type="entry name" value="FAD-dep_OxRdtase_2_FAD-bd"/>
</dbReference>
<dbReference type="EMBL" id="CP124616">
    <property type="protein sequence ID" value="WGW02434.1"/>
    <property type="molecule type" value="Genomic_DNA"/>
</dbReference>
<keyword evidence="8" id="KW-1185">Reference proteome</keyword>
<evidence type="ECO:0000313" key="8">
    <source>
        <dbReference type="Proteomes" id="UP001241605"/>
    </source>
</evidence>
<feature type="chain" id="PRO_5045269098" evidence="5">
    <location>
        <begin position="33"/>
        <end position="492"/>
    </location>
</feature>
<evidence type="ECO:0000259" key="6">
    <source>
        <dbReference type="Pfam" id="PF00890"/>
    </source>
</evidence>
<feature type="signal peptide" evidence="5">
    <location>
        <begin position="1"/>
        <end position="32"/>
    </location>
</feature>
<dbReference type="Gene3D" id="3.90.700.10">
    <property type="entry name" value="Succinate dehydrogenase/fumarate reductase flavoprotein, catalytic domain"/>
    <property type="match status" value="1"/>
</dbReference>
<evidence type="ECO:0000313" key="7">
    <source>
        <dbReference type="EMBL" id="WGW02434.1"/>
    </source>
</evidence>
<dbReference type="PANTHER" id="PTHR43400">
    <property type="entry name" value="FUMARATE REDUCTASE"/>
    <property type="match status" value="1"/>
</dbReference>